<organism evidence="2 3">
    <name type="scientific">Acanthoscelides obtectus</name>
    <name type="common">Bean weevil</name>
    <name type="synonym">Bruchus obtectus</name>
    <dbReference type="NCBI Taxonomy" id="200917"/>
    <lineage>
        <taxon>Eukaryota</taxon>
        <taxon>Metazoa</taxon>
        <taxon>Ecdysozoa</taxon>
        <taxon>Arthropoda</taxon>
        <taxon>Hexapoda</taxon>
        <taxon>Insecta</taxon>
        <taxon>Pterygota</taxon>
        <taxon>Neoptera</taxon>
        <taxon>Endopterygota</taxon>
        <taxon>Coleoptera</taxon>
        <taxon>Polyphaga</taxon>
        <taxon>Cucujiformia</taxon>
        <taxon>Chrysomeloidea</taxon>
        <taxon>Chrysomelidae</taxon>
        <taxon>Bruchinae</taxon>
        <taxon>Bruchini</taxon>
        <taxon>Acanthoscelides</taxon>
    </lineage>
</organism>
<evidence type="ECO:0000256" key="1">
    <source>
        <dbReference type="SAM" id="MobiDB-lite"/>
    </source>
</evidence>
<dbReference type="AlphaFoldDB" id="A0A9P0LKZ6"/>
<proteinExistence type="predicted"/>
<comment type="caution">
    <text evidence="2">The sequence shown here is derived from an EMBL/GenBank/DDBJ whole genome shotgun (WGS) entry which is preliminary data.</text>
</comment>
<feature type="region of interest" description="Disordered" evidence="1">
    <location>
        <begin position="28"/>
        <end position="58"/>
    </location>
</feature>
<protein>
    <submittedName>
        <fullName evidence="2">Uncharacterized protein</fullName>
    </submittedName>
</protein>
<dbReference type="OrthoDB" id="6754272at2759"/>
<dbReference type="Proteomes" id="UP001152888">
    <property type="component" value="Unassembled WGS sequence"/>
</dbReference>
<reference evidence="2" key="1">
    <citation type="submission" date="2022-03" db="EMBL/GenBank/DDBJ databases">
        <authorList>
            <person name="Sayadi A."/>
        </authorList>
    </citation>
    <scope>NUCLEOTIDE SEQUENCE</scope>
</reference>
<dbReference type="PANTHER" id="PTHR46601:SF1">
    <property type="entry name" value="ADF-H DOMAIN-CONTAINING PROTEIN"/>
    <property type="match status" value="1"/>
</dbReference>
<accession>A0A9P0LKZ6</accession>
<dbReference type="EMBL" id="CAKOFQ010007289">
    <property type="protein sequence ID" value="CAH1997473.1"/>
    <property type="molecule type" value="Genomic_DNA"/>
</dbReference>
<evidence type="ECO:0000313" key="2">
    <source>
        <dbReference type="EMBL" id="CAH1997473.1"/>
    </source>
</evidence>
<feature type="region of interest" description="Disordered" evidence="1">
    <location>
        <begin position="79"/>
        <end position="127"/>
    </location>
</feature>
<dbReference type="PANTHER" id="PTHR46601">
    <property type="entry name" value="ULP_PROTEASE DOMAIN-CONTAINING PROTEIN"/>
    <property type="match status" value="1"/>
</dbReference>
<feature type="compositionally biased region" description="Basic residues" evidence="1">
    <location>
        <begin position="112"/>
        <end position="124"/>
    </location>
</feature>
<keyword evidence="3" id="KW-1185">Reference proteome</keyword>
<gene>
    <name evidence="2" type="ORF">ACAOBT_LOCUS23767</name>
</gene>
<name>A0A9P0LKZ6_ACAOB</name>
<sequence>MYESNLSKEGIANFHNLHQWADKQENLQWRKQEKPLDQREKHRKEGEGQIRSIKDLTDREQRAMRKIWREKTKRYRDRVRQKTIVNYPESPPPSDHEDPHFNPQILDNRASGAKRRSEKQRKRRNELENVEEVKKHLLFSEVVQNQLKENIRHTKKKNVKTLFRKVLSGRFVKKYNVLSQIDMKPMKRLPTEGRSLLDVTRRTRMNETREKIKNEFDNSRLIKHFAWQIVTENILDKKLEKSRKIRKYTKQTSYCAPKNIVMKLEANLGSFFKHEANIVHQYQTIKHLKDNLTDRDAVIHMDFSENYNTKFSTEVQTFHFGGSRTQICLHTVVVYTKAKIQCYATMSENLSHNVPVMWAHLKPIMELLPSSVENIHFLSDGPVTQYRNKDMFFYLACKLTDLYPNISEFTWNYHEAGHGKGAPDGVGGTCKRTADKLVAYGSDIPTIEAFAKAIEEHCPGIKTFVISEDDIEQQKSIIDANRLQIKPFVGTLKVHQIRGNAFLCRKVLMKRLSCFCSSMCSHFNIGEVNYQQQTCNKMSTSEIFTDSDEENNTHQSATNVYKSSSCHVDGPSFSKSTYGKYKSGDFILVKYEHKHKEFRYTSVCSSDFDEENEEIQVTLLKICDSDGLLFKLDDNDISDVKLEQVLERLPVPNIEE</sequence>
<evidence type="ECO:0000313" key="3">
    <source>
        <dbReference type="Proteomes" id="UP001152888"/>
    </source>
</evidence>